<name>A0A8B8JCB9_PHODC</name>
<evidence type="ECO:0000256" key="1">
    <source>
        <dbReference type="ARBA" id="ARBA00007843"/>
    </source>
</evidence>
<proteinExistence type="inferred from homology"/>
<reference evidence="6" key="2">
    <citation type="submission" date="2025-08" db="UniProtKB">
        <authorList>
            <consortium name="RefSeq"/>
        </authorList>
    </citation>
    <scope>IDENTIFICATION</scope>
    <source>
        <tissue evidence="6">Young leaves</tissue>
    </source>
</reference>
<keyword evidence="5" id="KW-1185">Reference proteome</keyword>
<reference evidence="5" key="1">
    <citation type="journal article" date="2019" name="Nat. Commun.">
        <title>Genome-wide association mapping of date palm fruit traits.</title>
        <authorList>
            <person name="Hazzouri K.M."/>
            <person name="Gros-Balthazard M."/>
            <person name="Flowers J.M."/>
            <person name="Copetti D."/>
            <person name="Lemansour A."/>
            <person name="Lebrun M."/>
            <person name="Masmoudi K."/>
            <person name="Ferrand S."/>
            <person name="Dhar M.I."/>
            <person name="Fresquez Z.A."/>
            <person name="Rosas U."/>
            <person name="Zhang J."/>
            <person name="Talag J."/>
            <person name="Lee S."/>
            <person name="Kudrna D."/>
            <person name="Powell R.F."/>
            <person name="Leitch I.J."/>
            <person name="Krueger R.R."/>
            <person name="Wing R.A."/>
            <person name="Amiri K.M.A."/>
            <person name="Purugganan M.D."/>
        </authorList>
    </citation>
    <scope>NUCLEOTIDE SEQUENCE [LARGE SCALE GENOMIC DNA]</scope>
    <source>
        <strain evidence="5">cv. Khalas</strain>
    </source>
</reference>
<organism evidence="5 6">
    <name type="scientific">Phoenix dactylifera</name>
    <name type="common">Date palm</name>
    <dbReference type="NCBI Taxonomy" id="42345"/>
    <lineage>
        <taxon>Eukaryota</taxon>
        <taxon>Viridiplantae</taxon>
        <taxon>Streptophyta</taxon>
        <taxon>Embryophyta</taxon>
        <taxon>Tracheophyta</taxon>
        <taxon>Spermatophyta</taxon>
        <taxon>Magnoliopsida</taxon>
        <taxon>Liliopsida</taxon>
        <taxon>Arecaceae</taxon>
        <taxon>Coryphoideae</taxon>
        <taxon>Phoeniceae</taxon>
        <taxon>Phoenix</taxon>
    </lineage>
</organism>
<dbReference type="SUPFAM" id="SSF82153">
    <property type="entry name" value="FAS1 domain"/>
    <property type="match status" value="1"/>
</dbReference>
<feature type="compositionally biased region" description="Pro residues" evidence="2">
    <location>
        <begin position="190"/>
        <end position="206"/>
    </location>
</feature>
<evidence type="ECO:0000256" key="3">
    <source>
        <dbReference type="SAM" id="SignalP"/>
    </source>
</evidence>
<dbReference type="PANTHER" id="PTHR36069:SF1">
    <property type="entry name" value="EXPRESSED PROTEIN"/>
    <property type="match status" value="1"/>
</dbReference>
<dbReference type="AlphaFoldDB" id="A0A8B8JCB9"/>
<feature type="signal peptide" evidence="3">
    <location>
        <begin position="1"/>
        <end position="29"/>
    </location>
</feature>
<dbReference type="InterPro" id="IPR036378">
    <property type="entry name" value="FAS1_dom_sf"/>
</dbReference>
<dbReference type="SMART" id="SM00554">
    <property type="entry name" value="FAS1"/>
    <property type="match status" value="1"/>
</dbReference>
<dbReference type="Pfam" id="PF02469">
    <property type="entry name" value="Fasciclin"/>
    <property type="match status" value="1"/>
</dbReference>
<feature type="compositionally biased region" description="Polar residues" evidence="2">
    <location>
        <begin position="175"/>
        <end position="184"/>
    </location>
</feature>
<dbReference type="PANTHER" id="PTHR36069">
    <property type="entry name" value="EXPRESSED PROTEIN-RELATED"/>
    <property type="match status" value="1"/>
</dbReference>
<feature type="region of interest" description="Disordered" evidence="2">
    <location>
        <begin position="170"/>
        <end position="236"/>
    </location>
</feature>
<dbReference type="InterPro" id="IPR053339">
    <property type="entry name" value="FAS1_domain_protein"/>
</dbReference>
<evidence type="ECO:0000313" key="5">
    <source>
        <dbReference type="Proteomes" id="UP000228380"/>
    </source>
</evidence>
<dbReference type="Gene3D" id="2.30.180.10">
    <property type="entry name" value="FAS1 domain"/>
    <property type="match status" value="1"/>
</dbReference>
<dbReference type="RefSeq" id="XP_026666034.2">
    <property type="nucleotide sequence ID" value="XM_026810233.2"/>
</dbReference>
<gene>
    <name evidence="6" type="primary">LOC113463704</name>
</gene>
<dbReference type="InterPro" id="IPR000782">
    <property type="entry name" value="FAS1_domain"/>
</dbReference>
<dbReference type="KEGG" id="pda:113463704"/>
<dbReference type="GeneID" id="113463704"/>
<dbReference type="OrthoDB" id="1934418at2759"/>
<keyword evidence="3" id="KW-0732">Signal</keyword>
<evidence type="ECO:0000313" key="6">
    <source>
        <dbReference type="RefSeq" id="XP_026666034.2"/>
    </source>
</evidence>
<evidence type="ECO:0000256" key="2">
    <source>
        <dbReference type="SAM" id="MobiDB-lite"/>
    </source>
</evidence>
<evidence type="ECO:0000259" key="4">
    <source>
        <dbReference type="SMART" id="SM00554"/>
    </source>
</evidence>
<accession>A0A8B8JCB9</accession>
<feature type="chain" id="PRO_5034099131" evidence="3">
    <location>
        <begin position="30"/>
        <end position="256"/>
    </location>
</feature>
<dbReference type="Proteomes" id="UP000228380">
    <property type="component" value="Chromosome 17"/>
</dbReference>
<feature type="domain" description="FAS1" evidence="4">
    <location>
        <begin position="71"/>
        <end position="167"/>
    </location>
</feature>
<protein>
    <submittedName>
        <fullName evidence="6">FAS1 domain-containing protein SELMODRAFT_448915-like</fullName>
    </submittedName>
</protein>
<comment type="similarity">
    <text evidence="1">Belongs to the fasciclin-like AGP family.</text>
</comment>
<sequence length="256" mass="28138">MSSRGINRFSMTAYLTSNLLMVLIISASALDEPSQKTKDIIVAVQEMQRANFFTFVMLINMAKDEIPSNTTFLMPSDRMLSKASIPQNKVMEFLSRHSMPSPLLFEDLKRLPSGTIIPTYQQDYKIRIYNKGRKRLYLNNIELVRPNICTAGTSFRCHGINGIMKAAMPRRDTPATCSNATPPTAKTEPPSAPPSAQPPPPPPPLVGTPSTKPTISPAPVQFDDGPRKSGTSKLHSPGLFTATVSCMIFSVMKLPI</sequence>